<comment type="caution">
    <text evidence="6">The sequence shown here is derived from an EMBL/GenBank/DDBJ whole genome shotgun (WGS) entry which is preliminary data.</text>
</comment>
<evidence type="ECO:0000313" key="7">
    <source>
        <dbReference type="Proteomes" id="UP000224634"/>
    </source>
</evidence>
<dbReference type="InterPro" id="IPR017939">
    <property type="entry name" value="G-Glutamylcylcotransferase"/>
</dbReference>
<dbReference type="PANTHER" id="PTHR12935">
    <property type="entry name" value="GAMMA-GLUTAMYLCYCLOTRANSFERASE"/>
    <property type="match status" value="1"/>
</dbReference>
<feature type="region of interest" description="Disordered" evidence="5">
    <location>
        <begin position="1"/>
        <end position="44"/>
    </location>
</feature>
<sequence>MDASSEKLLGLADASGESSTLPKTSTPQHPSIPQTPASRLQAAADDRPLDAEALVHEDVSKLEAQTAAQEEKTVLYLAYGSNMGSATFRKTRGIVPISQVNVCVPDLMLTFDLPGLPYMEPCFAATQYRDPGAEMPHKLVNNLEKGSLLGQIESVQEKKWRKPLVGIVYEVTLADYSRIIATEGAGSSYIDVTVDCYPFPVDYEPSQPVPDIPDTMAFKAHTLLSPTSNEDLRSMTQGSIIIGARPQPNNRRPRPHRIHSAQPSKRYINLLIKGAEEHCLPDEYREYLASIPYYRITSLSQKVGKILFLLIWVPPVLALMSLTSALAQKNGHAPHWLQACQRGAFSCMWWTYDNGFKPVFGNGERTVVEDDDGNVRSGRVRAAKPRIELT</sequence>
<organism evidence="6 7">
    <name type="scientific">Polytolypa hystricis (strain UAMH7299)</name>
    <dbReference type="NCBI Taxonomy" id="1447883"/>
    <lineage>
        <taxon>Eukaryota</taxon>
        <taxon>Fungi</taxon>
        <taxon>Dikarya</taxon>
        <taxon>Ascomycota</taxon>
        <taxon>Pezizomycotina</taxon>
        <taxon>Eurotiomycetes</taxon>
        <taxon>Eurotiomycetidae</taxon>
        <taxon>Onygenales</taxon>
        <taxon>Onygenales incertae sedis</taxon>
        <taxon>Polytolypa</taxon>
    </lineage>
</organism>
<dbReference type="EC" id="4.3.2.9" evidence="1"/>
<evidence type="ECO:0000313" key="6">
    <source>
        <dbReference type="EMBL" id="PGH12686.1"/>
    </source>
</evidence>
<keyword evidence="7" id="KW-1185">Reference proteome</keyword>
<dbReference type="PANTHER" id="PTHR12935:SF0">
    <property type="entry name" value="GAMMA-GLUTAMYLCYCLOTRANSFERASE"/>
    <property type="match status" value="1"/>
</dbReference>
<accession>A0A2B7XU03</accession>
<dbReference type="AlphaFoldDB" id="A0A2B7XU03"/>
<evidence type="ECO:0000256" key="1">
    <source>
        <dbReference type="ARBA" id="ARBA00012346"/>
    </source>
</evidence>
<protein>
    <recommendedName>
        <fullName evidence="1">gamma-glutamylcyclotransferase</fullName>
        <ecNumber evidence="1">4.3.2.9</ecNumber>
    </recommendedName>
</protein>
<dbReference type="Proteomes" id="UP000224634">
    <property type="component" value="Unassembled WGS sequence"/>
</dbReference>
<evidence type="ECO:0000256" key="5">
    <source>
        <dbReference type="SAM" id="MobiDB-lite"/>
    </source>
</evidence>
<evidence type="ECO:0000256" key="3">
    <source>
        <dbReference type="PIRSR" id="PIRSR617939-1"/>
    </source>
</evidence>
<feature type="active site" description="Proton acceptor" evidence="3">
    <location>
        <position position="183"/>
    </location>
</feature>
<evidence type="ECO:0000256" key="2">
    <source>
        <dbReference type="ARBA" id="ARBA00023239"/>
    </source>
</evidence>
<proteinExistence type="predicted"/>
<feature type="compositionally biased region" description="Polar residues" evidence="5">
    <location>
        <begin position="16"/>
        <end position="38"/>
    </location>
</feature>
<dbReference type="OrthoDB" id="2017317at2759"/>
<name>A0A2B7XU03_POLH7</name>
<dbReference type="GO" id="GO:0003839">
    <property type="term" value="F:gamma-glutamylcyclotransferase activity"/>
    <property type="evidence" value="ECO:0007669"/>
    <property type="project" value="UniProtKB-EC"/>
</dbReference>
<feature type="binding site" evidence="4">
    <location>
        <position position="267"/>
    </location>
    <ligand>
        <name>substrate</name>
    </ligand>
</feature>
<dbReference type="EMBL" id="PDNA01000114">
    <property type="protein sequence ID" value="PGH12686.1"/>
    <property type="molecule type" value="Genomic_DNA"/>
</dbReference>
<keyword evidence="2" id="KW-0456">Lyase</keyword>
<dbReference type="Gene3D" id="3.10.490.10">
    <property type="entry name" value="Gamma-glutamyl cyclotransferase-like"/>
    <property type="match status" value="1"/>
</dbReference>
<evidence type="ECO:0000256" key="4">
    <source>
        <dbReference type="PIRSR" id="PIRSR617939-2"/>
    </source>
</evidence>
<gene>
    <name evidence="6" type="ORF">AJ80_06632</name>
</gene>
<reference evidence="6 7" key="1">
    <citation type="submission" date="2017-10" db="EMBL/GenBank/DDBJ databases">
        <title>Comparative genomics in systemic dimorphic fungi from Ajellomycetaceae.</title>
        <authorList>
            <person name="Munoz J.F."/>
            <person name="Mcewen J.G."/>
            <person name="Clay O.K."/>
            <person name="Cuomo C.A."/>
        </authorList>
    </citation>
    <scope>NUCLEOTIDE SEQUENCE [LARGE SCALE GENOMIC DNA]</scope>
    <source>
        <strain evidence="6 7">UAMH7299</strain>
    </source>
</reference>
<dbReference type="STRING" id="1447883.A0A2B7XU03"/>
<feature type="binding site" evidence="4">
    <location>
        <begin position="76"/>
        <end position="81"/>
    </location>
    <ligand>
        <name>substrate</name>
    </ligand>
</feature>